<evidence type="ECO:0000313" key="3">
    <source>
        <dbReference type="Proteomes" id="UP000002051"/>
    </source>
</evidence>
<accession>A0A072V9F2</accession>
<reference evidence="2" key="3">
    <citation type="submission" date="2015-04" db="UniProtKB">
        <authorList>
            <consortium name="EnsemblPlants"/>
        </authorList>
    </citation>
    <scope>IDENTIFICATION</scope>
    <source>
        <strain evidence="2">cv. Jemalong A17</strain>
    </source>
</reference>
<dbReference type="HOGENOM" id="CLU_2200843_0_0_1"/>
<dbReference type="EnsemblPlants" id="KEH38422">
    <property type="protein sequence ID" value="KEH38422"/>
    <property type="gene ID" value="MTR_2g070760"/>
</dbReference>
<evidence type="ECO:0000313" key="1">
    <source>
        <dbReference type="EMBL" id="KEH38422.1"/>
    </source>
</evidence>
<reference evidence="1 3" key="2">
    <citation type="journal article" date="2014" name="BMC Genomics">
        <title>An improved genome release (version Mt4.0) for the model legume Medicago truncatula.</title>
        <authorList>
            <person name="Tang H."/>
            <person name="Krishnakumar V."/>
            <person name="Bidwell S."/>
            <person name="Rosen B."/>
            <person name="Chan A."/>
            <person name="Zhou S."/>
            <person name="Gentzbittel L."/>
            <person name="Childs K.L."/>
            <person name="Yandell M."/>
            <person name="Gundlach H."/>
            <person name="Mayer K.F."/>
            <person name="Schwartz D.C."/>
            <person name="Town C.D."/>
        </authorList>
    </citation>
    <scope>GENOME REANNOTATION</scope>
    <source>
        <strain evidence="1">A17</strain>
        <strain evidence="2 3">cv. Jemalong A17</strain>
    </source>
</reference>
<proteinExistence type="predicted"/>
<reference evidence="1 3" key="1">
    <citation type="journal article" date="2011" name="Nature">
        <title>The Medicago genome provides insight into the evolution of rhizobial symbioses.</title>
        <authorList>
            <person name="Young N.D."/>
            <person name="Debelle F."/>
            <person name="Oldroyd G.E."/>
            <person name="Geurts R."/>
            <person name="Cannon S.B."/>
            <person name="Udvardi M.K."/>
            <person name="Benedito V.A."/>
            <person name="Mayer K.F."/>
            <person name="Gouzy J."/>
            <person name="Schoof H."/>
            <person name="Van de Peer Y."/>
            <person name="Proost S."/>
            <person name="Cook D.R."/>
            <person name="Meyers B.C."/>
            <person name="Spannagl M."/>
            <person name="Cheung F."/>
            <person name="De Mita S."/>
            <person name="Krishnakumar V."/>
            <person name="Gundlach H."/>
            <person name="Zhou S."/>
            <person name="Mudge J."/>
            <person name="Bharti A.K."/>
            <person name="Murray J.D."/>
            <person name="Naoumkina M.A."/>
            <person name="Rosen B."/>
            <person name="Silverstein K.A."/>
            <person name="Tang H."/>
            <person name="Rombauts S."/>
            <person name="Zhao P.X."/>
            <person name="Zhou P."/>
            <person name="Barbe V."/>
            <person name="Bardou P."/>
            <person name="Bechner M."/>
            <person name="Bellec A."/>
            <person name="Berger A."/>
            <person name="Berges H."/>
            <person name="Bidwell S."/>
            <person name="Bisseling T."/>
            <person name="Choisne N."/>
            <person name="Couloux A."/>
            <person name="Denny R."/>
            <person name="Deshpande S."/>
            <person name="Dai X."/>
            <person name="Doyle J.J."/>
            <person name="Dudez A.M."/>
            <person name="Farmer A.D."/>
            <person name="Fouteau S."/>
            <person name="Franken C."/>
            <person name="Gibelin C."/>
            <person name="Gish J."/>
            <person name="Goldstein S."/>
            <person name="Gonzalez A.J."/>
            <person name="Green P.J."/>
            <person name="Hallab A."/>
            <person name="Hartog M."/>
            <person name="Hua A."/>
            <person name="Humphray S.J."/>
            <person name="Jeong D.H."/>
            <person name="Jing Y."/>
            <person name="Jocker A."/>
            <person name="Kenton S.M."/>
            <person name="Kim D.J."/>
            <person name="Klee K."/>
            <person name="Lai H."/>
            <person name="Lang C."/>
            <person name="Lin S."/>
            <person name="Macmil S.L."/>
            <person name="Magdelenat G."/>
            <person name="Matthews L."/>
            <person name="McCorrison J."/>
            <person name="Monaghan E.L."/>
            <person name="Mun J.H."/>
            <person name="Najar F.Z."/>
            <person name="Nicholson C."/>
            <person name="Noirot C."/>
            <person name="O'Bleness M."/>
            <person name="Paule C.R."/>
            <person name="Poulain J."/>
            <person name="Prion F."/>
            <person name="Qin B."/>
            <person name="Qu C."/>
            <person name="Retzel E.F."/>
            <person name="Riddle C."/>
            <person name="Sallet E."/>
            <person name="Samain S."/>
            <person name="Samson N."/>
            <person name="Sanders I."/>
            <person name="Saurat O."/>
            <person name="Scarpelli C."/>
            <person name="Schiex T."/>
            <person name="Segurens B."/>
            <person name="Severin A.J."/>
            <person name="Sherrier D.J."/>
            <person name="Shi R."/>
            <person name="Sims S."/>
            <person name="Singer S.R."/>
            <person name="Sinharoy S."/>
            <person name="Sterck L."/>
            <person name="Viollet A."/>
            <person name="Wang B.B."/>
            <person name="Wang K."/>
            <person name="Wang M."/>
            <person name="Wang X."/>
            <person name="Warfsmann J."/>
            <person name="Weissenbach J."/>
            <person name="White D.D."/>
            <person name="White J.D."/>
            <person name="Wiley G.B."/>
            <person name="Wincker P."/>
            <person name="Xing Y."/>
            <person name="Yang L."/>
            <person name="Yao Z."/>
            <person name="Ying F."/>
            <person name="Zhai J."/>
            <person name="Zhou L."/>
            <person name="Zuber A."/>
            <person name="Denarie J."/>
            <person name="Dixon R.A."/>
            <person name="May G.D."/>
            <person name="Schwartz D.C."/>
            <person name="Rogers J."/>
            <person name="Quetier F."/>
            <person name="Town C.D."/>
            <person name="Roe B.A."/>
        </authorList>
    </citation>
    <scope>NUCLEOTIDE SEQUENCE [LARGE SCALE GENOMIC DNA]</scope>
    <source>
        <strain evidence="1">A17</strain>
        <strain evidence="2 3">cv. Jemalong A17</strain>
    </source>
</reference>
<gene>
    <name evidence="1" type="ordered locus">MTR_2g070760</name>
</gene>
<sequence length="108" mass="12438">MGSSPRHWCPSFLSSSFFPDQLLSVRFEFLRLLHQILGLDVCLLVLVRGGGARWRHRRFCCRLCVINPPSSGSFCSSVTRFMEDEDGRSLSRIIWFVKLKPGFFLGLR</sequence>
<name>A0A072V9F2_MEDTR</name>
<keyword evidence="3" id="KW-1185">Reference proteome</keyword>
<dbReference type="Proteomes" id="UP000002051">
    <property type="component" value="Chromosome 2"/>
</dbReference>
<dbReference type="EMBL" id="CM001218">
    <property type="protein sequence ID" value="KEH38422.1"/>
    <property type="molecule type" value="Genomic_DNA"/>
</dbReference>
<dbReference type="AlphaFoldDB" id="A0A072V9F2"/>
<protein>
    <submittedName>
        <fullName evidence="1 2">Uncharacterized protein</fullName>
    </submittedName>
</protein>
<organism evidence="1 3">
    <name type="scientific">Medicago truncatula</name>
    <name type="common">Barrel medic</name>
    <name type="synonym">Medicago tribuloides</name>
    <dbReference type="NCBI Taxonomy" id="3880"/>
    <lineage>
        <taxon>Eukaryota</taxon>
        <taxon>Viridiplantae</taxon>
        <taxon>Streptophyta</taxon>
        <taxon>Embryophyta</taxon>
        <taxon>Tracheophyta</taxon>
        <taxon>Spermatophyta</taxon>
        <taxon>Magnoliopsida</taxon>
        <taxon>eudicotyledons</taxon>
        <taxon>Gunneridae</taxon>
        <taxon>Pentapetalae</taxon>
        <taxon>rosids</taxon>
        <taxon>fabids</taxon>
        <taxon>Fabales</taxon>
        <taxon>Fabaceae</taxon>
        <taxon>Papilionoideae</taxon>
        <taxon>50 kb inversion clade</taxon>
        <taxon>NPAAA clade</taxon>
        <taxon>Hologalegina</taxon>
        <taxon>IRL clade</taxon>
        <taxon>Trifolieae</taxon>
        <taxon>Medicago</taxon>
    </lineage>
</organism>
<evidence type="ECO:0000313" key="2">
    <source>
        <dbReference type="EnsemblPlants" id="KEH38422"/>
    </source>
</evidence>